<evidence type="ECO:0000313" key="1">
    <source>
        <dbReference type="EMBL" id="POZ89324.1"/>
    </source>
</evidence>
<accession>A0A855MP88</accession>
<name>A0A855MP88_9BACT</name>
<gene>
    <name evidence="1" type="ORF">AA80_01485</name>
</gene>
<proteinExistence type="predicted"/>
<sequence>MGRILRLFCFEFLKKVITGLYFIKLLIYKKWYNQSGILLVNFLTCFLMRMVRNFPLLYA</sequence>
<evidence type="ECO:0000313" key="2">
    <source>
        <dbReference type="Proteomes" id="UP000237502"/>
    </source>
</evidence>
<dbReference type="EMBL" id="JAHC01000005">
    <property type="protein sequence ID" value="POZ89324.1"/>
    <property type="molecule type" value="Genomic_DNA"/>
</dbReference>
<reference evidence="1 2" key="1">
    <citation type="submission" date="2014-01" db="EMBL/GenBank/DDBJ databases">
        <title>Comparative genomics of Petrotoga.</title>
        <authorList>
            <person name="Chow K."/>
            <person name="Charchuk R."/>
            <person name="Nesbo C.L."/>
        </authorList>
    </citation>
    <scope>NUCLEOTIDE SEQUENCE [LARGE SCALE GENOMIC DNA]</scope>
    <source>
        <strain evidence="1 2">DSM 13575</strain>
    </source>
</reference>
<organism evidence="1 2">
    <name type="scientific">Petrotoga sibirica DSM 13575</name>
    <dbReference type="NCBI Taxonomy" id="1122956"/>
    <lineage>
        <taxon>Bacteria</taxon>
        <taxon>Thermotogati</taxon>
        <taxon>Thermotogota</taxon>
        <taxon>Thermotogae</taxon>
        <taxon>Petrotogales</taxon>
        <taxon>Petrotogaceae</taxon>
        <taxon>Petrotoga</taxon>
    </lineage>
</organism>
<dbReference type="AlphaFoldDB" id="A0A855MP88"/>
<comment type="caution">
    <text evidence="1">The sequence shown here is derived from an EMBL/GenBank/DDBJ whole genome shotgun (WGS) entry which is preliminary data.</text>
</comment>
<dbReference type="Proteomes" id="UP000237502">
    <property type="component" value="Unassembled WGS sequence"/>
</dbReference>
<protein>
    <submittedName>
        <fullName evidence="1">Uncharacterized protein</fullName>
    </submittedName>
</protein>